<dbReference type="Pfam" id="PF17432">
    <property type="entry name" value="DUF3458_C"/>
    <property type="match status" value="1"/>
</dbReference>
<organism evidence="17 18">
    <name type="scientific">Lichenifustis flavocetrariae</name>
    <dbReference type="NCBI Taxonomy" id="2949735"/>
    <lineage>
        <taxon>Bacteria</taxon>
        <taxon>Pseudomonadati</taxon>
        <taxon>Pseudomonadota</taxon>
        <taxon>Alphaproteobacteria</taxon>
        <taxon>Hyphomicrobiales</taxon>
        <taxon>Lichenihabitantaceae</taxon>
        <taxon>Lichenifustis</taxon>
    </lineage>
</organism>
<dbReference type="Pfam" id="PF11940">
    <property type="entry name" value="DUF3458"/>
    <property type="match status" value="1"/>
</dbReference>
<evidence type="ECO:0000256" key="6">
    <source>
        <dbReference type="ARBA" id="ARBA00022438"/>
    </source>
</evidence>
<dbReference type="Gene3D" id="2.60.40.1840">
    <property type="match status" value="1"/>
</dbReference>
<feature type="domain" description="Aminopeptidase N-like N-terminal" evidence="16">
    <location>
        <begin position="93"/>
        <end position="193"/>
    </location>
</feature>
<dbReference type="InterPro" id="IPR035414">
    <property type="entry name" value="Peptidase_M1_pepN_Ig-like"/>
</dbReference>
<dbReference type="Gene3D" id="2.60.40.1730">
    <property type="entry name" value="tricorn interacting facor f3 domain"/>
    <property type="match status" value="1"/>
</dbReference>
<evidence type="ECO:0000256" key="9">
    <source>
        <dbReference type="ARBA" id="ARBA00022801"/>
    </source>
</evidence>
<dbReference type="Pfam" id="PF01433">
    <property type="entry name" value="Peptidase_M1"/>
    <property type="match status" value="1"/>
</dbReference>
<dbReference type="AlphaFoldDB" id="A0AA41ZAA1"/>
<accession>A0AA41ZAA1</accession>
<evidence type="ECO:0000256" key="2">
    <source>
        <dbReference type="ARBA" id="ARBA00001947"/>
    </source>
</evidence>
<dbReference type="Gene3D" id="1.10.390.10">
    <property type="entry name" value="Neutral Protease Domain 2"/>
    <property type="match status" value="1"/>
</dbReference>
<evidence type="ECO:0000259" key="13">
    <source>
        <dbReference type="Pfam" id="PF01433"/>
    </source>
</evidence>
<evidence type="ECO:0000256" key="12">
    <source>
        <dbReference type="NCBIfam" id="TIGR02414"/>
    </source>
</evidence>
<evidence type="ECO:0000259" key="15">
    <source>
        <dbReference type="Pfam" id="PF17432"/>
    </source>
</evidence>
<evidence type="ECO:0000256" key="11">
    <source>
        <dbReference type="ARBA" id="ARBA00023049"/>
    </source>
</evidence>
<dbReference type="InterPro" id="IPR038438">
    <property type="entry name" value="PepN_Ig-like_sf"/>
</dbReference>
<proteinExistence type="inferred from homology"/>
<comment type="cofactor">
    <cofactor evidence="2">
        <name>Zn(2+)</name>
        <dbReference type="ChEBI" id="CHEBI:29105"/>
    </cofactor>
</comment>
<dbReference type="InterPro" id="IPR014782">
    <property type="entry name" value="Peptidase_M1_dom"/>
</dbReference>
<evidence type="ECO:0000313" key="18">
    <source>
        <dbReference type="Proteomes" id="UP001165667"/>
    </source>
</evidence>
<evidence type="ECO:0000256" key="4">
    <source>
        <dbReference type="ARBA" id="ARBA00012564"/>
    </source>
</evidence>
<dbReference type="SUPFAM" id="SSF63737">
    <property type="entry name" value="Leukotriene A4 hydrolase N-terminal domain"/>
    <property type="match status" value="1"/>
</dbReference>
<feature type="domain" description="Peptidase M1 alanyl aminopeptidase Ig-like fold" evidence="14">
    <location>
        <begin position="451"/>
        <end position="558"/>
    </location>
</feature>
<dbReference type="InterPro" id="IPR012779">
    <property type="entry name" value="Peptidase_M1_pepN"/>
</dbReference>
<evidence type="ECO:0000256" key="10">
    <source>
        <dbReference type="ARBA" id="ARBA00022833"/>
    </source>
</evidence>
<dbReference type="RefSeq" id="WP_282589538.1">
    <property type="nucleotide sequence ID" value="NZ_JAMOIM010000104.1"/>
</dbReference>
<evidence type="ECO:0000256" key="3">
    <source>
        <dbReference type="ARBA" id="ARBA00010136"/>
    </source>
</evidence>
<dbReference type="FunFam" id="3.30.2010.30:FF:000002">
    <property type="entry name" value="Putative aminopeptidase N"/>
    <property type="match status" value="1"/>
</dbReference>
<evidence type="ECO:0000256" key="7">
    <source>
        <dbReference type="ARBA" id="ARBA00022670"/>
    </source>
</evidence>
<dbReference type="InterPro" id="IPR027268">
    <property type="entry name" value="Peptidase_M4/M1_CTD_sf"/>
</dbReference>
<name>A0AA41ZAA1_9HYPH</name>
<keyword evidence="8" id="KW-0479">Metal-binding</keyword>
<dbReference type="Proteomes" id="UP001165667">
    <property type="component" value="Unassembled WGS sequence"/>
</dbReference>
<feature type="domain" description="Peptidase M1 membrane alanine aminopeptidase" evidence="13">
    <location>
        <begin position="232"/>
        <end position="446"/>
    </location>
</feature>
<dbReference type="PRINTS" id="PR00756">
    <property type="entry name" value="ALADIPTASE"/>
</dbReference>
<keyword evidence="6 17" id="KW-0031">Aminopeptidase</keyword>
<dbReference type="GO" id="GO:0008237">
    <property type="term" value="F:metallopeptidase activity"/>
    <property type="evidence" value="ECO:0007669"/>
    <property type="project" value="UniProtKB-UniRule"/>
</dbReference>
<keyword evidence="18" id="KW-1185">Reference proteome</keyword>
<dbReference type="PANTHER" id="PTHR46322:SF1">
    <property type="entry name" value="PUROMYCIN-SENSITIVE AMINOPEPTIDASE"/>
    <property type="match status" value="1"/>
</dbReference>
<dbReference type="InterPro" id="IPR001930">
    <property type="entry name" value="Peptidase_M1"/>
</dbReference>
<keyword evidence="7" id="KW-0645">Protease</keyword>
<dbReference type="GO" id="GO:0006508">
    <property type="term" value="P:proteolysis"/>
    <property type="evidence" value="ECO:0007669"/>
    <property type="project" value="UniProtKB-UniRule"/>
</dbReference>
<evidence type="ECO:0000313" key="17">
    <source>
        <dbReference type="EMBL" id="MCW6513165.1"/>
    </source>
</evidence>
<keyword evidence="11" id="KW-0482">Metalloprotease</keyword>
<evidence type="ECO:0000259" key="16">
    <source>
        <dbReference type="Pfam" id="PF17900"/>
    </source>
</evidence>
<dbReference type="InterPro" id="IPR045357">
    <property type="entry name" value="Aminopeptidase_N-like_N"/>
</dbReference>
<dbReference type="EMBL" id="JAMOIM010000104">
    <property type="protein sequence ID" value="MCW6513165.1"/>
    <property type="molecule type" value="Genomic_DNA"/>
</dbReference>
<dbReference type="GO" id="GO:0016285">
    <property type="term" value="F:alanyl aminopeptidase activity"/>
    <property type="evidence" value="ECO:0007669"/>
    <property type="project" value="UniProtKB-EC"/>
</dbReference>
<evidence type="ECO:0000259" key="14">
    <source>
        <dbReference type="Pfam" id="PF11940"/>
    </source>
</evidence>
<keyword evidence="9 17" id="KW-0378">Hydrolase</keyword>
<feature type="domain" description="Peptidase M1 alanyl aminopeptidase C-terminal" evidence="15">
    <location>
        <begin position="563"/>
        <end position="885"/>
    </location>
</feature>
<comment type="catalytic activity">
    <reaction evidence="1">
        <text>Release of an N-terminal amino acid, Xaa-|-Yaa- from a peptide, amide or arylamide. Xaa is preferably Ala, but may be most amino acids including Pro (slow action). When a terminal hydrophobic residue is followed by a prolyl residue, the two may be released as an intact Xaa-Pro dipeptide.</text>
        <dbReference type="EC" id="3.4.11.2"/>
    </reaction>
</comment>
<comment type="caution">
    <text evidence="17">The sequence shown here is derived from an EMBL/GenBank/DDBJ whole genome shotgun (WGS) entry which is preliminary data.</text>
</comment>
<sequence length="887" mass="97665">MRTDDGKPTLLSEYRPPDYLIEAIWLDIVLHRTATRVRSKLTIRPNPAGRPAAPLRLDGDGLVPHAIILDGQALPLTAQVVTADSLTIADPPREPFTLEIETLTDPSANTQLMGLYRSGSAYCTQCEAEGFRRITYTLDRPDVLSVFTTRIEAAKEDAPVLLSNGNLVETGACEDPARHFAVWHDPFPKPCYLFALVGGALDCLSDTYVTGGGRRVALGIYVEPGKVPLAHYAMDALKRSMRWDEKAFGREYDLDIFNIVAVSDFNMGAMENKGLNVFNDKYILASPQTATDGDYAGIETVIAHEYFHNWTGNRITCRDWFQLCLKEGLTVYRDQEFSSDERSRPVKRIADVRTLRLRQFAEDAGPLAHNVRPDRYLEINNFYTATIYEKGAEIVRMLRHLIGMDAFNQGMTLYFDRFDGTAATIEDFLGCFAETSESDLSQFMRWYEQAGTPELKVVSTFEPQDASLTVEFSQSTAPTQGQPTKQPLVVPVAFGLVGVTGTPIALADVATEGLSAAELRSGVVELDGPTRRLTFRGLPERAIPSTLRGFSAPVKIATDLTPSDLTVLLAHDSDSFNRWQAAQTLATRVLVEGTRAAGSVQRPNDVDPGLLAAFAAVLDDPHADPAFVAQVMTLPTEADLARDIGQDVDPDAIHIARESLRGTLGSALHDRLLRLCQPPKDVLPYSPAAPDAGRRALRNTALWLLAGGDAGLGQDLAAAQFDAADNMTDRIAALGVLSLIPGETREIMLNRFQVMFADEPLVGDKWLSLQASIPEAGTLDRVERLMSHPTFSMATPNRIYALIGGFSANQTQFNRQDGRGYDFIAEIVMTLDDKNPQVAARLLNAFRLWRTMEPHRRTRAEAALERIAERPSLSADVRDIVTRSLGR</sequence>
<dbReference type="Pfam" id="PF17900">
    <property type="entry name" value="Peptidase_M1_N"/>
    <property type="match status" value="1"/>
</dbReference>
<keyword evidence="10" id="KW-0862">Zinc</keyword>
<dbReference type="InterPro" id="IPR037144">
    <property type="entry name" value="Peptidase_M1_pepN_C_sf"/>
</dbReference>
<dbReference type="PANTHER" id="PTHR46322">
    <property type="entry name" value="PUROMYCIN-SENSITIVE AMINOPEPTIDASE"/>
    <property type="match status" value="1"/>
</dbReference>
<dbReference type="EC" id="3.4.11.2" evidence="4 12"/>
<dbReference type="CDD" id="cd09600">
    <property type="entry name" value="M1_APN"/>
    <property type="match status" value="1"/>
</dbReference>
<evidence type="ECO:0000256" key="5">
    <source>
        <dbReference type="ARBA" id="ARBA00015611"/>
    </source>
</evidence>
<gene>
    <name evidence="17" type="primary">pepN</name>
    <name evidence="17" type="ORF">M8523_35565</name>
</gene>
<comment type="similarity">
    <text evidence="3">Belongs to the peptidase M1 family.</text>
</comment>
<evidence type="ECO:0000256" key="1">
    <source>
        <dbReference type="ARBA" id="ARBA00000098"/>
    </source>
</evidence>
<dbReference type="InterPro" id="IPR024601">
    <property type="entry name" value="Peptidase_M1_pepN_C"/>
</dbReference>
<reference evidence="17" key="1">
    <citation type="submission" date="2022-05" db="EMBL/GenBank/DDBJ databases">
        <authorList>
            <person name="Pankratov T."/>
        </authorList>
    </citation>
    <scope>NUCLEOTIDE SEQUENCE</scope>
    <source>
        <strain evidence="17">BP6-180914</strain>
    </source>
</reference>
<evidence type="ECO:0000256" key="8">
    <source>
        <dbReference type="ARBA" id="ARBA00022723"/>
    </source>
</evidence>
<dbReference type="SUPFAM" id="SSF55486">
    <property type="entry name" value="Metalloproteases ('zincins'), catalytic domain"/>
    <property type="match status" value="1"/>
</dbReference>
<dbReference type="InterPro" id="IPR042097">
    <property type="entry name" value="Aminopeptidase_N-like_N_sf"/>
</dbReference>
<dbReference type="Gene3D" id="3.30.2010.30">
    <property type="match status" value="1"/>
</dbReference>
<protein>
    <recommendedName>
        <fullName evidence="5 12">Aminopeptidase N</fullName>
        <ecNumber evidence="4 12">3.4.11.2</ecNumber>
    </recommendedName>
</protein>
<dbReference type="GO" id="GO:0008270">
    <property type="term" value="F:zinc ion binding"/>
    <property type="evidence" value="ECO:0007669"/>
    <property type="project" value="InterPro"/>
</dbReference>
<dbReference type="NCBIfam" id="TIGR02414">
    <property type="entry name" value="pepN_proteo"/>
    <property type="match status" value="1"/>
</dbReference>
<dbReference type="Gene3D" id="1.25.50.10">
    <property type="entry name" value="Peptidase M1, alanyl aminopeptidase, C-terminal domain"/>
    <property type="match status" value="1"/>
</dbReference>